<name>A0AB39VX13_9GAMM</name>
<dbReference type="EMBL" id="CP165628">
    <property type="protein sequence ID" value="XDU74716.1"/>
    <property type="molecule type" value="Genomic_DNA"/>
</dbReference>
<reference evidence="1" key="1">
    <citation type="submission" date="2024-07" db="EMBL/GenBank/DDBJ databases">
        <authorList>
            <person name="Biller S.J."/>
        </authorList>
    </citation>
    <scope>NUCLEOTIDE SEQUENCE</scope>
    <source>
        <strain evidence="1">WC2420</strain>
    </source>
</reference>
<sequence>MLIQVHQHLTAGHHVVKMEGVLKCTLNSKSDCEVTFCPSSSGQALNRDVKPFLEYVHRVADQTGQKLELQHIDKALGKYISSLENAGMAGIKFYVSDYDTSVTRLRQHFQNGNNPALFAAFENNQVRFQP</sequence>
<accession>A0AB39VX13</accession>
<protein>
    <submittedName>
        <fullName evidence="1">Uncharacterized protein</fullName>
    </submittedName>
</protein>
<evidence type="ECO:0000313" key="1">
    <source>
        <dbReference type="EMBL" id="XDU74716.1"/>
    </source>
</evidence>
<proteinExistence type="predicted"/>
<dbReference type="AlphaFoldDB" id="A0AB39VX13"/>
<dbReference type="RefSeq" id="WP_369790824.1">
    <property type="nucleotide sequence ID" value="NZ_CP165628.1"/>
</dbReference>
<organism evidence="1">
    <name type="scientific">Rouxiella sp. WC2420</name>
    <dbReference type="NCBI Taxonomy" id="3234145"/>
    <lineage>
        <taxon>Bacteria</taxon>
        <taxon>Pseudomonadati</taxon>
        <taxon>Pseudomonadota</taxon>
        <taxon>Gammaproteobacteria</taxon>
        <taxon>Enterobacterales</taxon>
        <taxon>Yersiniaceae</taxon>
        <taxon>Rouxiella</taxon>
    </lineage>
</organism>
<gene>
    <name evidence="1" type="ORF">AB3G37_11805</name>
</gene>